<protein>
    <recommendedName>
        <fullName evidence="1">DUF6598 domain-containing protein</fullName>
    </recommendedName>
</protein>
<dbReference type="Proteomes" id="UP000275267">
    <property type="component" value="Unassembled WGS sequence"/>
</dbReference>
<dbReference type="PANTHER" id="PTHR33065:SF187">
    <property type="entry name" value="DUF6598 DOMAIN-CONTAINING PROTEIN"/>
    <property type="match status" value="1"/>
</dbReference>
<dbReference type="PANTHER" id="PTHR33065">
    <property type="entry name" value="OS07G0486400 PROTEIN"/>
    <property type="match status" value="1"/>
</dbReference>
<proteinExistence type="predicted"/>
<sequence length="204" mass="22587">MTEYDPVQCCFTRTRFCTDNLACFDLDKESRARPGPPLLTLSPSQCNLLEGSVNVLSLRILESDVSGTVLVGDQVDYKCVYLFRRHSDNPQTITSPEDVLALKGPCRGLAVTCSTFFEINLKMERDGSAGDDETAVLSKGVIEHNACVSDGKLPVSCTGRLISSAKWLLGPAETRMKSFCVTVEWLALQRNLEQMDPSRYPVVW</sequence>
<dbReference type="EMBL" id="PQIB02000001">
    <property type="protein sequence ID" value="RLN38881.1"/>
    <property type="molecule type" value="Genomic_DNA"/>
</dbReference>
<feature type="domain" description="DUF6598" evidence="1">
    <location>
        <begin position="53"/>
        <end position="148"/>
    </location>
</feature>
<dbReference type="OrthoDB" id="691362at2759"/>
<gene>
    <name evidence="2" type="ORF">C2845_PM01G25810</name>
</gene>
<dbReference type="AlphaFoldDB" id="A0A3L6THN1"/>
<evidence type="ECO:0000259" key="1">
    <source>
        <dbReference type="Pfam" id="PF20241"/>
    </source>
</evidence>
<name>A0A3L6THN1_PANMI</name>
<organism evidence="2 3">
    <name type="scientific">Panicum miliaceum</name>
    <name type="common">Proso millet</name>
    <name type="synonym">Broomcorn millet</name>
    <dbReference type="NCBI Taxonomy" id="4540"/>
    <lineage>
        <taxon>Eukaryota</taxon>
        <taxon>Viridiplantae</taxon>
        <taxon>Streptophyta</taxon>
        <taxon>Embryophyta</taxon>
        <taxon>Tracheophyta</taxon>
        <taxon>Spermatophyta</taxon>
        <taxon>Magnoliopsida</taxon>
        <taxon>Liliopsida</taxon>
        <taxon>Poales</taxon>
        <taxon>Poaceae</taxon>
        <taxon>PACMAD clade</taxon>
        <taxon>Panicoideae</taxon>
        <taxon>Panicodae</taxon>
        <taxon>Paniceae</taxon>
        <taxon>Panicinae</taxon>
        <taxon>Panicum</taxon>
        <taxon>Panicum sect. Panicum</taxon>
    </lineage>
</organism>
<evidence type="ECO:0000313" key="3">
    <source>
        <dbReference type="Proteomes" id="UP000275267"/>
    </source>
</evidence>
<keyword evidence="3" id="KW-1185">Reference proteome</keyword>
<comment type="caution">
    <text evidence="2">The sequence shown here is derived from an EMBL/GenBank/DDBJ whole genome shotgun (WGS) entry which is preliminary data.</text>
</comment>
<evidence type="ECO:0000313" key="2">
    <source>
        <dbReference type="EMBL" id="RLN38881.1"/>
    </source>
</evidence>
<dbReference type="Pfam" id="PF20241">
    <property type="entry name" value="DUF6598"/>
    <property type="match status" value="1"/>
</dbReference>
<reference evidence="3" key="1">
    <citation type="journal article" date="2019" name="Nat. Commun.">
        <title>The genome of broomcorn millet.</title>
        <authorList>
            <person name="Zou C."/>
            <person name="Miki D."/>
            <person name="Li D."/>
            <person name="Tang Q."/>
            <person name="Xiao L."/>
            <person name="Rajput S."/>
            <person name="Deng P."/>
            <person name="Jia W."/>
            <person name="Huang R."/>
            <person name="Zhang M."/>
            <person name="Sun Y."/>
            <person name="Hu J."/>
            <person name="Fu X."/>
            <person name="Schnable P.S."/>
            <person name="Li F."/>
            <person name="Zhang H."/>
            <person name="Feng B."/>
            <person name="Zhu X."/>
            <person name="Liu R."/>
            <person name="Schnable J.C."/>
            <person name="Zhu J.-K."/>
            <person name="Zhang H."/>
        </authorList>
    </citation>
    <scope>NUCLEOTIDE SEQUENCE [LARGE SCALE GENOMIC DNA]</scope>
</reference>
<accession>A0A3L6THN1</accession>
<dbReference type="InterPro" id="IPR046533">
    <property type="entry name" value="DUF6598"/>
</dbReference>
<dbReference type="STRING" id="4540.A0A3L6THN1"/>